<protein>
    <submittedName>
        <fullName evidence="2">Serine/threonine protein phosphatase</fullName>
    </submittedName>
</protein>
<evidence type="ECO:0000313" key="2">
    <source>
        <dbReference type="EMBL" id="PTB90000.1"/>
    </source>
</evidence>
<dbReference type="InterPro" id="IPR029021">
    <property type="entry name" value="Prot-tyrosine_phosphatase-like"/>
</dbReference>
<evidence type="ECO:0000259" key="1">
    <source>
        <dbReference type="Pfam" id="PF22741"/>
    </source>
</evidence>
<comment type="caution">
    <text evidence="2">The sequence shown here is derived from an EMBL/GenBank/DDBJ whole genome shotgun (WGS) entry which is preliminary data.</text>
</comment>
<organism evidence="2 5">
    <name type="scientific">Pseudidiomarina aestuarii</name>
    <dbReference type="NCBI Taxonomy" id="624146"/>
    <lineage>
        <taxon>Bacteria</taxon>
        <taxon>Pseudomonadati</taxon>
        <taxon>Pseudomonadota</taxon>
        <taxon>Gammaproteobacteria</taxon>
        <taxon>Alteromonadales</taxon>
        <taxon>Idiomarinaceae</taxon>
        <taxon>Pseudidiomarina</taxon>
    </lineage>
</organism>
<feature type="domain" description="DSP-PTPase phosphatase fused to NAD+ Kinase" evidence="1">
    <location>
        <begin position="54"/>
        <end position="154"/>
    </location>
</feature>
<dbReference type="EMBL" id="PYVF01000007">
    <property type="protein sequence ID" value="PTB90000.1"/>
    <property type="molecule type" value="Genomic_DNA"/>
</dbReference>
<evidence type="ECO:0000313" key="3">
    <source>
        <dbReference type="EMBL" id="PTB90382.1"/>
    </source>
</evidence>
<evidence type="ECO:0000313" key="5">
    <source>
        <dbReference type="Proteomes" id="UP000242087"/>
    </source>
</evidence>
<name>A0A2T4D9D0_9GAMM</name>
<dbReference type="EMBL" id="PYVG01000001">
    <property type="protein sequence ID" value="PTB90382.1"/>
    <property type="molecule type" value="Genomic_DNA"/>
</dbReference>
<dbReference type="AlphaFoldDB" id="A0A2T4D9D0"/>
<evidence type="ECO:0000313" key="4">
    <source>
        <dbReference type="Proteomes" id="UP000241514"/>
    </source>
</evidence>
<accession>A0A2T4D9D0</accession>
<dbReference type="InterPro" id="IPR055214">
    <property type="entry name" value="PTP-NADK"/>
</dbReference>
<dbReference type="Pfam" id="PF22741">
    <property type="entry name" value="PTP-NADK"/>
    <property type="match status" value="1"/>
</dbReference>
<gene>
    <name evidence="2" type="ORF">C9927_01025</name>
    <name evidence="3" type="ORF">C9928_00320</name>
</gene>
<dbReference type="Proteomes" id="UP000241514">
    <property type="component" value="Unassembled WGS sequence"/>
</dbReference>
<dbReference type="SUPFAM" id="SSF52799">
    <property type="entry name" value="(Phosphotyrosine protein) phosphatases II"/>
    <property type="match status" value="1"/>
</dbReference>
<dbReference type="Gene3D" id="3.90.190.10">
    <property type="entry name" value="Protein tyrosine phosphatase superfamily"/>
    <property type="match status" value="1"/>
</dbReference>
<sequence length="179" mass="19293">MEVPMLRRLLTLLIIVVSGLVMTVAHPKQISKIPESLQNMANIRVPVPGRISAGPPTAEQLTAFAAEGGEVVINLQSFEELQDIPEASWAAEANLDYFHIPIASGDDLTREAVAQFDQIVTANRSRQMLMHCGSGNRVGAMIALRAAWHQGATAAEAIALGEQYGLASLKPRVESLLNE</sequence>
<proteinExistence type="predicted"/>
<dbReference type="Proteomes" id="UP000242087">
    <property type="component" value="Unassembled WGS sequence"/>
</dbReference>
<reference evidence="4 5" key="1">
    <citation type="submission" date="2018-03" db="EMBL/GenBank/DDBJ databases">
        <title>Cross-interface Injection: A General Nanoliter Liquid Handling Method Applied to Single Cells Genome Amplification Automated Nanoliter Liquid Handling Applied to Single Cell Multiple Displacement Amplification.</title>
        <authorList>
            <person name="Yun J."/>
            <person name="Xu P."/>
            <person name="Xu J."/>
            <person name="Dai X."/>
            <person name="Wang Y."/>
            <person name="Zheng X."/>
            <person name="Cao C."/>
            <person name="Yi Q."/>
            <person name="Zhu Y."/>
            <person name="Wang L."/>
            <person name="Dong Z."/>
            <person name="Huang Y."/>
            <person name="Huang L."/>
            <person name="Du W."/>
        </authorList>
    </citation>
    <scope>NUCLEOTIDE SEQUENCE [LARGE SCALE GENOMIC DNA]</scope>
    <source>
        <strain evidence="2 5">A12-4</strain>
        <strain evidence="3 4">A9-4</strain>
    </source>
</reference>